<protein>
    <submittedName>
        <fullName evidence="1">Adenylate kinase</fullName>
    </submittedName>
</protein>
<dbReference type="Proteomes" id="UP000307756">
    <property type="component" value="Unassembled WGS sequence"/>
</dbReference>
<organism evidence="1 2">
    <name type="scientific">Robertmurraya kyonggiensis</name>
    <dbReference type="NCBI Taxonomy" id="1037680"/>
    <lineage>
        <taxon>Bacteria</taxon>
        <taxon>Bacillati</taxon>
        <taxon>Bacillota</taxon>
        <taxon>Bacilli</taxon>
        <taxon>Bacillales</taxon>
        <taxon>Bacillaceae</taxon>
        <taxon>Robertmurraya</taxon>
    </lineage>
</organism>
<keyword evidence="1" id="KW-0418">Kinase</keyword>
<reference evidence="1 2" key="1">
    <citation type="journal article" date="2011" name="J. Microbiol.">
        <title>Bacillus kyonggiensis sp. nov., isolated from soil of a lettuce field.</title>
        <authorList>
            <person name="Dong K."/>
            <person name="Lee S."/>
        </authorList>
    </citation>
    <scope>NUCLEOTIDE SEQUENCE [LARGE SCALE GENOMIC DNA]</scope>
    <source>
        <strain evidence="1 2">NB22</strain>
    </source>
</reference>
<dbReference type="GO" id="GO:0016301">
    <property type="term" value="F:kinase activity"/>
    <property type="evidence" value="ECO:0007669"/>
    <property type="project" value="UniProtKB-KW"/>
</dbReference>
<evidence type="ECO:0000313" key="1">
    <source>
        <dbReference type="EMBL" id="TKC18176.1"/>
    </source>
</evidence>
<name>A0A4U1D9S2_9BACI</name>
<dbReference type="AlphaFoldDB" id="A0A4U1D9S2"/>
<evidence type="ECO:0000313" key="2">
    <source>
        <dbReference type="Proteomes" id="UP000307756"/>
    </source>
</evidence>
<dbReference type="RefSeq" id="WP_136828891.1">
    <property type="nucleotide sequence ID" value="NZ_SWBM01000001.1"/>
</dbReference>
<proteinExistence type="predicted"/>
<dbReference type="EMBL" id="SWBM01000001">
    <property type="protein sequence ID" value="TKC18176.1"/>
    <property type="molecule type" value="Genomic_DNA"/>
</dbReference>
<comment type="caution">
    <text evidence="1">The sequence shown here is derived from an EMBL/GenBank/DDBJ whole genome shotgun (WGS) entry which is preliminary data.</text>
</comment>
<sequence>MNRLEFETKLNEFYKGAVKPLTPYYNKHAVMVFCCTDCQYTFFGKAGHIVGKQHQRHACGLPYSDQNGERLKSVSKRHRIKKKETFKIDDLYKMIWNDYGYKEIAQELRVNPIIIKDYFKSEGLI</sequence>
<keyword evidence="2" id="KW-1185">Reference proteome</keyword>
<accession>A0A4U1D9S2</accession>
<keyword evidence="1" id="KW-0808">Transferase</keyword>
<gene>
    <name evidence="1" type="ORF">FA727_01060</name>
</gene>
<dbReference type="OrthoDB" id="2917850at2"/>